<evidence type="ECO:0000313" key="1">
    <source>
        <dbReference type="EMBL" id="KAK0739062.1"/>
    </source>
</evidence>
<keyword evidence="2" id="KW-1185">Reference proteome</keyword>
<proteinExistence type="predicted"/>
<dbReference type="Proteomes" id="UP001172159">
    <property type="component" value="Unassembled WGS sequence"/>
</dbReference>
<reference evidence="1" key="1">
    <citation type="submission" date="2023-06" db="EMBL/GenBank/DDBJ databases">
        <title>Genome-scale phylogeny and comparative genomics of the fungal order Sordariales.</title>
        <authorList>
            <consortium name="Lawrence Berkeley National Laboratory"/>
            <person name="Hensen N."/>
            <person name="Bonometti L."/>
            <person name="Westerberg I."/>
            <person name="Brannstrom I.O."/>
            <person name="Guillou S."/>
            <person name="Cros-Aarteil S."/>
            <person name="Calhoun S."/>
            <person name="Haridas S."/>
            <person name="Kuo A."/>
            <person name="Mondo S."/>
            <person name="Pangilinan J."/>
            <person name="Riley R."/>
            <person name="Labutti K."/>
            <person name="Andreopoulos B."/>
            <person name="Lipzen A."/>
            <person name="Chen C."/>
            <person name="Yanf M."/>
            <person name="Daum C."/>
            <person name="Ng V."/>
            <person name="Clum A."/>
            <person name="Steindorff A."/>
            <person name="Ohm R."/>
            <person name="Martin F."/>
            <person name="Silar P."/>
            <person name="Natvig D."/>
            <person name="Lalanne C."/>
            <person name="Gautier V."/>
            <person name="Ament-Velasquez S.L."/>
            <person name="Kruys A."/>
            <person name="Hutchinson M.I."/>
            <person name="Powell A.J."/>
            <person name="Barry K."/>
            <person name="Miller A.N."/>
            <person name="Grigoriev I.V."/>
            <person name="Debuchy R."/>
            <person name="Gladieux P."/>
            <person name="Thoren M.H."/>
            <person name="Johannesson H."/>
        </authorList>
    </citation>
    <scope>NUCLEOTIDE SEQUENCE</scope>
    <source>
        <strain evidence="1">CBS 540.89</strain>
    </source>
</reference>
<organism evidence="1 2">
    <name type="scientific">Apiosordaria backusii</name>
    <dbReference type="NCBI Taxonomy" id="314023"/>
    <lineage>
        <taxon>Eukaryota</taxon>
        <taxon>Fungi</taxon>
        <taxon>Dikarya</taxon>
        <taxon>Ascomycota</taxon>
        <taxon>Pezizomycotina</taxon>
        <taxon>Sordariomycetes</taxon>
        <taxon>Sordariomycetidae</taxon>
        <taxon>Sordariales</taxon>
        <taxon>Lasiosphaeriaceae</taxon>
        <taxon>Apiosordaria</taxon>
    </lineage>
</organism>
<dbReference type="AlphaFoldDB" id="A0AA40BRG1"/>
<accession>A0AA40BRG1</accession>
<comment type="caution">
    <text evidence="1">The sequence shown here is derived from an EMBL/GenBank/DDBJ whole genome shotgun (WGS) entry which is preliminary data.</text>
</comment>
<dbReference type="EMBL" id="JAUKTV010000004">
    <property type="protein sequence ID" value="KAK0739062.1"/>
    <property type="molecule type" value="Genomic_DNA"/>
</dbReference>
<name>A0AA40BRG1_9PEZI</name>
<evidence type="ECO:0000313" key="2">
    <source>
        <dbReference type="Proteomes" id="UP001172159"/>
    </source>
</evidence>
<protein>
    <submittedName>
        <fullName evidence="1">Uncharacterized protein</fullName>
    </submittedName>
</protein>
<sequence length="92" mass="10283">MLALGQCIVCQDSPVTTTRFSILQFPPTFHNFIQYVNAYLDTNHGSATTIRLSQEVQHINMSGLGKNVLIIGANRDVGLTLVKAFQKEKYRV</sequence>
<gene>
    <name evidence="1" type="ORF">B0T21DRAFT_136218</name>
</gene>